<gene>
    <name evidence="6" type="ORF">IFM89_005991</name>
</gene>
<reference evidence="6 7" key="1">
    <citation type="submission" date="2020-10" db="EMBL/GenBank/DDBJ databases">
        <title>The Coptis chinensis genome and diversification of protoberbering-type alkaloids.</title>
        <authorList>
            <person name="Wang B."/>
            <person name="Shu S."/>
            <person name="Song C."/>
            <person name="Liu Y."/>
        </authorList>
    </citation>
    <scope>NUCLEOTIDE SEQUENCE [LARGE SCALE GENOMIC DNA]</scope>
    <source>
        <strain evidence="6">HL-2020</strain>
        <tissue evidence="6">Leaf</tissue>
    </source>
</reference>
<accession>A0A835IAA5</accession>
<dbReference type="InterPro" id="IPR058980">
    <property type="entry name" value="Glyco_transf_N"/>
</dbReference>
<dbReference type="GO" id="GO:1901137">
    <property type="term" value="P:carbohydrate derivative biosynthetic process"/>
    <property type="evidence" value="ECO:0007669"/>
    <property type="project" value="UniProtKB-ARBA"/>
</dbReference>
<keyword evidence="7" id="KW-1185">Reference proteome</keyword>
<protein>
    <recommendedName>
        <fullName evidence="4">Glycosyltransferase</fullName>
        <ecNumber evidence="4">2.4.1.-</ecNumber>
    </recommendedName>
</protein>
<comment type="caution">
    <text evidence="6">The sequence shown here is derived from an EMBL/GenBank/DDBJ whole genome shotgun (WGS) entry which is preliminary data.</text>
</comment>
<comment type="similarity">
    <text evidence="1 3">Belongs to the UDP-glycosyltransferase family.</text>
</comment>
<dbReference type="InterPro" id="IPR035595">
    <property type="entry name" value="UDP_glycos_trans_CS"/>
</dbReference>
<keyword evidence="3" id="KW-0328">Glycosyltransferase</keyword>
<dbReference type="GO" id="GO:0008194">
    <property type="term" value="F:UDP-glycosyltransferase activity"/>
    <property type="evidence" value="ECO:0007669"/>
    <property type="project" value="InterPro"/>
</dbReference>
<keyword evidence="2 3" id="KW-0808">Transferase</keyword>
<dbReference type="PANTHER" id="PTHR48044">
    <property type="entry name" value="GLYCOSYLTRANSFERASE"/>
    <property type="match status" value="1"/>
</dbReference>
<sequence>MDSKEYDLHVLLFPWLAHGHISPFLELAKKLTQRNFYIYFCSTPINLSSIKNQVSSETFPSIQLVELHLPSLPNLPPQRHTTKSLPLHLQSTLKTALDMAKPAFLTTLKPDLLIYDFIQPWAPELASQHNIPAINFLTMGAAASSYLIHKFSSSTAETEFPLPAIYYQEHEYNTMAQMIGSYSNNVLNKDRFFQSGDRSSDMILVKTFGEIEAKYIEYLSFIVGKEILPVGLLVQEATNDDKHLKFVEWLDQKGKSSTVFVSFGTEYFMSREQMQEIAHGLELSEVNFIWVIRFPEGEEETKLHEALPKGFLEKIGERGMVVDGWAPQMKILAHPSIGGFVSHCGWSSVLEGMKLGVPIIAMPMHIDQPLNARLVVELGAGVEVERDKCGNGKLASGEMAKVIKQVVVEKGEVRTRMKAISENMRNKRDEEMNVVVEKLMRLCNNR</sequence>
<dbReference type="AlphaFoldDB" id="A0A835IAA5"/>
<dbReference type="EMBL" id="JADFTS010000003">
    <property type="protein sequence ID" value="KAF9613189.1"/>
    <property type="molecule type" value="Genomic_DNA"/>
</dbReference>
<proteinExistence type="inferred from homology"/>
<dbReference type="PROSITE" id="PS00375">
    <property type="entry name" value="UDPGT"/>
    <property type="match status" value="1"/>
</dbReference>
<name>A0A835IAA5_9MAGN</name>
<evidence type="ECO:0000313" key="6">
    <source>
        <dbReference type="EMBL" id="KAF9613189.1"/>
    </source>
</evidence>
<dbReference type="PANTHER" id="PTHR48044:SF9">
    <property type="entry name" value="UDP-GLYCOSYLTRANSFERASE SUPERFAMILY PROTEIN"/>
    <property type="match status" value="1"/>
</dbReference>
<dbReference type="FunFam" id="3.40.50.2000:FF:000060">
    <property type="entry name" value="Glycosyltransferase"/>
    <property type="match status" value="1"/>
</dbReference>
<dbReference type="Proteomes" id="UP000631114">
    <property type="component" value="Unassembled WGS sequence"/>
</dbReference>
<feature type="domain" description="Glycosyltransferase N-terminal" evidence="5">
    <location>
        <begin position="9"/>
        <end position="219"/>
    </location>
</feature>
<evidence type="ECO:0000256" key="3">
    <source>
        <dbReference type="RuleBase" id="RU003718"/>
    </source>
</evidence>
<evidence type="ECO:0000313" key="7">
    <source>
        <dbReference type="Proteomes" id="UP000631114"/>
    </source>
</evidence>
<dbReference type="SUPFAM" id="SSF53756">
    <property type="entry name" value="UDP-Glycosyltransferase/glycogen phosphorylase"/>
    <property type="match status" value="1"/>
</dbReference>
<dbReference type="EC" id="2.4.1.-" evidence="4"/>
<dbReference type="Gene3D" id="3.40.50.2000">
    <property type="entry name" value="Glycogen Phosphorylase B"/>
    <property type="match status" value="2"/>
</dbReference>
<dbReference type="OrthoDB" id="5835829at2759"/>
<evidence type="ECO:0000256" key="4">
    <source>
        <dbReference type="RuleBase" id="RU362057"/>
    </source>
</evidence>
<dbReference type="CDD" id="cd03784">
    <property type="entry name" value="GT1_Gtf-like"/>
    <property type="match status" value="1"/>
</dbReference>
<organism evidence="6 7">
    <name type="scientific">Coptis chinensis</name>
    <dbReference type="NCBI Taxonomy" id="261450"/>
    <lineage>
        <taxon>Eukaryota</taxon>
        <taxon>Viridiplantae</taxon>
        <taxon>Streptophyta</taxon>
        <taxon>Embryophyta</taxon>
        <taxon>Tracheophyta</taxon>
        <taxon>Spermatophyta</taxon>
        <taxon>Magnoliopsida</taxon>
        <taxon>Ranunculales</taxon>
        <taxon>Ranunculaceae</taxon>
        <taxon>Coptidoideae</taxon>
        <taxon>Coptis</taxon>
    </lineage>
</organism>
<dbReference type="InterPro" id="IPR002213">
    <property type="entry name" value="UDP_glucos_trans"/>
</dbReference>
<dbReference type="Pfam" id="PF26168">
    <property type="entry name" value="Glyco_transf_N"/>
    <property type="match status" value="1"/>
</dbReference>
<evidence type="ECO:0000259" key="5">
    <source>
        <dbReference type="Pfam" id="PF26168"/>
    </source>
</evidence>
<evidence type="ECO:0000256" key="2">
    <source>
        <dbReference type="ARBA" id="ARBA00022679"/>
    </source>
</evidence>
<dbReference type="Pfam" id="PF00201">
    <property type="entry name" value="UDPGT"/>
    <property type="match status" value="1"/>
</dbReference>
<evidence type="ECO:0000256" key="1">
    <source>
        <dbReference type="ARBA" id="ARBA00009995"/>
    </source>
</evidence>